<comment type="caution">
    <text evidence="2">The sequence shown here is derived from an EMBL/GenBank/DDBJ whole genome shotgun (WGS) entry which is preliminary data.</text>
</comment>
<protein>
    <recommendedName>
        <fullName evidence="1">HNH nuclease domain-containing protein</fullName>
    </recommendedName>
</protein>
<sequence>MSRPTWMGIGRTSSKDWHRGRTTFRTLVVFLLNSYRYQGLENEPLGGLHNCPERLAELLTDLRSVLTTLVRKQSETPVLYNAIVGASDTSGTTELLAAEEPSHHSWARACTSTNRADPTPLDLIMDSPTSEMSSSSLSSPVSETQFDTYIAAREKIFARLDKYQSLDDYDDTVHFLRSVFRFLPTQGQARLANDVEDCDEDSQLLQLAKHLDTALLRPMLVAGGTTPEITPSPIHGVEDSIEDPLSLDFDSATRRQSAIRRTCLQRDNYQCVVTKAWDREHNPPPGALTGVLEAVHIIPFALGSFPEDERRRHGRIWQCLYRYFPAIRDLFHRDDEDVNRIDNVMMMWSALHRDFGSFLLVLEETSVSGRYRVKTFPRFQTILQSIMPDFTTIASHDPQYPAPHSSLLAVHAAIGNILHATGRGELIEKTMQHLRDNGGHVLANDGSTDVEELLSVTGLSLLVANPSYCSSVCKETYPRGYDTPPGGD</sequence>
<evidence type="ECO:0000259" key="1">
    <source>
        <dbReference type="Pfam" id="PF13391"/>
    </source>
</evidence>
<dbReference type="AlphaFoldDB" id="A0A9W9L8Y4"/>
<accession>A0A9W9L8Y4</accession>
<dbReference type="Proteomes" id="UP001149079">
    <property type="component" value="Unassembled WGS sequence"/>
</dbReference>
<proteinExistence type="predicted"/>
<dbReference type="RefSeq" id="XP_056524491.1">
    <property type="nucleotide sequence ID" value="XM_056662378.1"/>
</dbReference>
<dbReference type="EMBL" id="JAPQKL010000002">
    <property type="protein sequence ID" value="KAJ5142847.1"/>
    <property type="molecule type" value="Genomic_DNA"/>
</dbReference>
<keyword evidence="3" id="KW-1185">Reference proteome</keyword>
<gene>
    <name evidence="2" type="ORF">N7515_001634</name>
</gene>
<feature type="domain" description="HNH nuclease" evidence="1">
    <location>
        <begin position="271"/>
        <end position="362"/>
    </location>
</feature>
<organism evidence="2 3">
    <name type="scientific">Penicillium bovifimosum</name>
    <dbReference type="NCBI Taxonomy" id="126998"/>
    <lineage>
        <taxon>Eukaryota</taxon>
        <taxon>Fungi</taxon>
        <taxon>Dikarya</taxon>
        <taxon>Ascomycota</taxon>
        <taxon>Pezizomycotina</taxon>
        <taxon>Eurotiomycetes</taxon>
        <taxon>Eurotiomycetidae</taxon>
        <taxon>Eurotiales</taxon>
        <taxon>Aspergillaceae</taxon>
        <taxon>Penicillium</taxon>
    </lineage>
</organism>
<evidence type="ECO:0000313" key="3">
    <source>
        <dbReference type="Proteomes" id="UP001149079"/>
    </source>
</evidence>
<dbReference type="GeneID" id="81401548"/>
<reference evidence="2" key="1">
    <citation type="submission" date="2022-11" db="EMBL/GenBank/DDBJ databases">
        <authorList>
            <person name="Petersen C."/>
        </authorList>
    </citation>
    <scope>NUCLEOTIDE SEQUENCE</scope>
    <source>
        <strain evidence="2">IBT 22155</strain>
    </source>
</reference>
<dbReference type="InterPro" id="IPR003615">
    <property type="entry name" value="HNH_nuc"/>
</dbReference>
<dbReference type="Pfam" id="PF13391">
    <property type="entry name" value="HNH_2"/>
    <property type="match status" value="1"/>
</dbReference>
<reference evidence="2" key="2">
    <citation type="journal article" date="2023" name="IMA Fungus">
        <title>Comparative genomic study of the Penicillium genus elucidates a diverse pangenome and 15 lateral gene transfer events.</title>
        <authorList>
            <person name="Petersen C."/>
            <person name="Sorensen T."/>
            <person name="Nielsen M.R."/>
            <person name="Sondergaard T.E."/>
            <person name="Sorensen J.L."/>
            <person name="Fitzpatrick D.A."/>
            <person name="Frisvad J.C."/>
            <person name="Nielsen K.L."/>
        </authorList>
    </citation>
    <scope>NUCLEOTIDE SEQUENCE</scope>
    <source>
        <strain evidence="2">IBT 22155</strain>
    </source>
</reference>
<evidence type="ECO:0000313" key="2">
    <source>
        <dbReference type="EMBL" id="KAJ5142847.1"/>
    </source>
</evidence>
<name>A0A9W9L8Y4_9EURO</name>
<dbReference type="OrthoDB" id="2104739at2759"/>